<protein>
    <submittedName>
        <fullName evidence="3">DNA-binding transcriptional regulator, XRE-family HTH domain</fullName>
    </submittedName>
</protein>
<evidence type="ECO:0000313" key="3">
    <source>
        <dbReference type="EMBL" id="MCP2168108.1"/>
    </source>
</evidence>
<sequence length="82" mass="8989">MVRISQLRRAHGMTLADLVRRIAEQGVTVTQSGISNVENGRKRASDRLLIAWAKALGLNPLDVWHGPVSTPQPEVDEPEHAA</sequence>
<comment type="caution">
    <text evidence="3">The sequence shown here is derived from an EMBL/GenBank/DDBJ whole genome shotgun (WGS) entry which is preliminary data.</text>
</comment>
<dbReference type="AlphaFoldDB" id="A0AAE3GI77"/>
<keyword evidence="3" id="KW-0238">DNA-binding</keyword>
<dbReference type="Pfam" id="PF01381">
    <property type="entry name" value="HTH_3"/>
    <property type="match status" value="1"/>
</dbReference>
<keyword evidence="4" id="KW-1185">Reference proteome</keyword>
<proteinExistence type="predicted"/>
<organism evidence="3 4">
    <name type="scientific">Goodfellowiella coeruleoviolacea</name>
    <dbReference type="NCBI Taxonomy" id="334858"/>
    <lineage>
        <taxon>Bacteria</taxon>
        <taxon>Bacillati</taxon>
        <taxon>Actinomycetota</taxon>
        <taxon>Actinomycetes</taxon>
        <taxon>Pseudonocardiales</taxon>
        <taxon>Pseudonocardiaceae</taxon>
        <taxon>Goodfellowiella</taxon>
    </lineage>
</organism>
<feature type="domain" description="HTH cro/C1-type" evidence="2">
    <location>
        <begin position="4"/>
        <end position="63"/>
    </location>
</feature>
<evidence type="ECO:0000256" key="1">
    <source>
        <dbReference type="SAM" id="MobiDB-lite"/>
    </source>
</evidence>
<dbReference type="Gene3D" id="1.10.260.40">
    <property type="entry name" value="lambda repressor-like DNA-binding domains"/>
    <property type="match status" value="1"/>
</dbReference>
<dbReference type="PROSITE" id="PS50943">
    <property type="entry name" value="HTH_CROC1"/>
    <property type="match status" value="1"/>
</dbReference>
<gene>
    <name evidence="3" type="ORF">LX83_004982</name>
</gene>
<dbReference type="InterPro" id="IPR010982">
    <property type="entry name" value="Lambda_DNA-bd_dom_sf"/>
</dbReference>
<dbReference type="GO" id="GO:0003677">
    <property type="term" value="F:DNA binding"/>
    <property type="evidence" value="ECO:0007669"/>
    <property type="project" value="UniProtKB-KW"/>
</dbReference>
<dbReference type="CDD" id="cd00093">
    <property type="entry name" value="HTH_XRE"/>
    <property type="match status" value="1"/>
</dbReference>
<evidence type="ECO:0000313" key="4">
    <source>
        <dbReference type="Proteomes" id="UP001206128"/>
    </source>
</evidence>
<name>A0AAE3GI77_9PSEU</name>
<evidence type="ECO:0000259" key="2">
    <source>
        <dbReference type="PROSITE" id="PS50943"/>
    </source>
</evidence>
<accession>A0AAE3GI77</accession>
<dbReference type="InterPro" id="IPR001387">
    <property type="entry name" value="Cro/C1-type_HTH"/>
</dbReference>
<reference evidence="3" key="1">
    <citation type="submission" date="2022-06" db="EMBL/GenBank/DDBJ databases">
        <title>Genomic Encyclopedia of Archaeal and Bacterial Type Strains, Phase II (KMG-II): from individual species to whole genera.</title>
        <authorList>
            <person name="Goeker M."/>
        </authorList>
    </citation>
    <scope>NUCLEOTIDE SEQUENCE</scope>
    <source>
        <strain evidence="3">DSM 43935</strain>
    </source>
</reference>
<feature type="region of interest" description="Disordered" evidence="1">
    <location>
        <begin position="63"/>
        <end position="82"/>
    </location>
</feature>
<dbReference type="SMART" id="SM00530">
    <property type="entry name" value="HTH_XRE"/>
    <property type="match status" value="1"/>
</dbReference>
<dbReference type="EMBL" id="JAMTCK010000012">
    <property type="protein sequence ID" value="MCP2168108.1"/>
    <property type="molecule type" value="Genomic_DNA"/>
</dbReference>
<dbReference type="SUPFAM" id="SSF47413">
    <property type="entry name" value="lambda repressor-like DNA-binding domains"/>
    <property type="match status" value="1"/>
</dbReference>
<dbReference type="Proteomes" id="UP001206128">
    <property type="component" value="Unassembled WGS sequence"/>
</dbReference>